<dbReference type="SUPFAM" id="SSF75011">
    <property type="entry name" value="3-carboxy-cis,cis-mucoante lactonizing enzyme"/>
    <property type="match status" value="1"/>
</dbReference>
<organism evidence="4 5">
    <name type="scientific">Iodidimonas nitroreducens</name>
    <dbReference type="NCBI Taxonomy" id="1236968"/>
    <lineage>
        <taxon>Bacteria</taxon>
        <taxon>Pseudomonadati</taxon>
        <taxon>Pseudomonadota</taxon>
        <taxon>Alphaproteobacteria</taxon>
        <taxon>Iodidimonadales</taxon>
        <taxon>Iodidimonadaceae</taxon>
        <taxon>Iodidimonas</taxon>
    </lineage>
</organism>
<comment type="caution">
    <text evidence="4">The sequence shown here is derived from an EMBL/GenBank/DDBJ whole genome shotgun (WGS) entry which is preliminary data.</text>
</comment>
<evidence type="ECO:0000256" key="1">
    <source>
        <dbReference type="SAM" id="Coils"/>
    </source>
</evidence>
<evidence type="ECO:0000313" key="5">
    <source>
        <dbReference type="Proteomes" id="UP000324996"/>
    </source>
</evidence>
<evidence type="ECO:0000259" key="3">
    <source>
        <dbReference type="Pfam" id="PF03713"/>
    </source>
</evidence>
<dbReference type="InterPro" id="IPR005183">
    <property type="entry name" value="DUF305_CopM-like"/>
</dbReference>
<dbReference type="PANTHER" id="PTHR36933">
    <property type="entry name" value="SLL0788 PROTEIN"/>
    <property type="match status" value="1"/>
</dbReference>
<evidence type="ECO:0000313" key="4">
    <source>
        <dbReference type="EMBL" id="GER02789.1"/>
    </source>
</evidence>
<name>A0A5A7N6U7_9PROT</name>
<feature type="coiled-coil region" evidence="1">
    <location>
        <begin position="734"/>
        <end position="761"/>
    </location>
</feature>
<dbReference type="Pfam" id="PF03713">
    <property type="entry name" value="DUF305"/>
    <property type="match status" value="1"/>
</dbReference>
<keyword evidence="1" id="KW-0175">Coiled coil</keyword>
<accession>A0A5A7N6U7</accession>
<dbReference type="Gene3D" id="1.20.1260.10">
    <property type="match status" value="1"/>
</dbReference>
<feature type="region of interest" description="Disordered" evidence="2">
    <location>
        <begin position="248"/>
        <end position="286"/>
    </location>
</feature>
<feature type="compositionally biased region" description="Basic and acidic residues" evidence="2">
    <location>
        <begin position="248"/>
        <end position="265"/>
    </location>
</feature>
<reference evidence="4 5" key="1">
    <citation type="submission" date="2019-09" db="EMBL/GenBank/DDBJ databases">
        <title>NBRP : Genome information of microbial organism related human and environment.</title>
        <authorList>
            <person name="Hattori M."/>
            <person name="Oshima K."/>
            <person name="Inaba H."/>
            <person name="Suda W."/>
            <person name="Sakamoto M."/>
            <person name="Iino T."/>
            <person name="Kitahara M."/>
            <person name="Oshida Y."/>
            <person name="Iida T."/>
            <person name="Kudo T."/>
            <person name="Itoh T."/>
            <person name="Ohkuma M."/>
        </authorList>
    </citation>
    <scope>NUCLEOTIDE SEQUENCE [LARGE SCALE GENOMIC DNA]</scope>
    <source>
        <strain evidence="4 5">Q-1</strain>
    </source>
</reference>
<dbReference type="InterPro" id="IPR012347">
    <property type="entry name" value="Ferritin-like"/>
</dbReference>
<proteinExistence type="predicted"/>
<dbReference type="Proteomes" id="UP000324996">
    <property type="component" value="Unassembled WGS sequence"/>
</dbReference>
<dbReference type="EMBL" id="BKCN01000002">
    <property type="protein sequence ID" value="GER02789.1"/>
    <property type="molecule type" value="Genomic_DNA"/>
</dbReference>
<protein>
    <recommendedName>
        <fullName evidence="3">DUF305 domain-containing protein</fullName>
    </recommendedName>
</protein>
<sequence>MLSAQAYAQVPIIQPGAPGQTSRQLDVDEASNLAATRFSAADVTFMQDMIVHHQQAVDMAALVADRTARNEMIELSRRIDLSQKDEIAFMKGWLQDRDQPLPELKGDHHEGAHATMEGMASPAQMKELAASEGADFDNMFLQLMIKHHEGALSMVGALLKKPGSAYDPVLFEFTTDITNDQKAEITRMTAMLTGFSADPRVGLSAGYLDAETAISNLELLASLPRPEGFYDPQNPIGLSLKRLEAEDKEKAGEKAKDKAAEKKDDAEGETEEDAKPDRDESKSSRAPFLSFSNTDIAFAGDIAVVGNYHGFNIYDISKGDAPELMSSVVCPGGQGDVSIAGNLLITSVEQTRGRVDCGLQGIAEKVSEDRFRGLRIFDISDLRMPKQVGLVQTCRGSHTHSIVSGPGEDGKLIVYNSGTSSVRDAKELAGCSDKSPYEDEQTALFRIDVIEIPVDRPQDARIIDSPAVFADPESGVIAGLWQGGDHGPETQTTRATDQCHDITVFPELKIAAGACSGNGILFDISDPLKPTRIDAVKDSSFAYWHSATFNNDGTKVLFTDEWGGGARPRCQASDPMTWGADALYDIVDQKLVFRGYYKIPAPQSDKENCVAHNGSIIPVPGRDIYVQAWYQGGLSVMDFTDSANPVEIAYFDRGPIDEKDLVLGGYWSTYWFNGLIYGSAIVRGLDVLALEPSEYLTENEIKAASLTKGGELFNPQQQFQISWQAEPAVAHAYVDQLQRSKALADNRIADLREALARADQSLSDGSGDKAVAGELLALSASLQQDGASRDAVDQKRLLALSDVLQEMATRLR</sequence>
<keyword evidence="5" id="KW-1185">Reference proteome</keyword>
<gene>
    <name evidence="4" type="ORF">JCM17846_04710</name>
</gene>
<feature type="compositionally biased region" description="Basic and acidic residues" evidence="2">
    <location>
        <begin position="273"/>
        <end position="283"/>
    </location>
</feature>
<dbReference type="PANTHER" id="PTHR36933:SF1">
    <property type="entry name" value="SLL0788 PROTEIN"/>
    <property type="match status" value="1"/>
</dbReference>
<dbReference type="AlphaFoldDB" id="A0A5A7N6U7"/>
<feature type="domain" description="DUF305" evidence="3">
    <location>
        <begin position="42"/>
        <end position="192"/>
    </location>
</feature>
<dbReference type="RefSeq" id="WP_313978536.1">
    <property type="nucleotide sequence ID" value="NZ_BKCN01000002.1"/>
</dbReference>
<evidence type="ECO:0000256" key="2">
    <source>
        <dbReference type="SAM" id="MobiDB-lite"/>
    </source>
</evidence>